<reference evidence="3" key="2">
    <citation type="submission" date="2023-01" db="EMBL/GenBank/DDBJ databases">
        <authorList>
            <person name="Sun Q."/>
            <person name="Evtushenko L."/>
        </authorList>
    </citation>
    <scope>NUCLEOTIDE SEQUENCE</scope>
    <source>
        <strain evidence="3">VKM Ac-1401</strain>
    </source>
</reference>
<evidence type="ECO:0000313" key="3">
    <source>
        <dbReference type="EMBL" id="GLJ75958.1"/>
    </source>
</evidence>
<gene>
    <name evidence="3" type="ORF">GCM10017584_15320</name>
</gene>
<proteinExistence type="predicted"/>
<protein>
    <recommendedName>
        <fullName evidence="5">PASTA domain-containing protein</fullName>
    </recommendedName>
</protein>
<dbReference type="EMBL" id="BSEN01000006">
    <property type="protein sequence ID" value="GLJ75958.1"/>
    <property type="molecule type" value="Genomic_DNA"/>
</dbReference>
<evidence type="ECO:0000256" key="2">
    <source>
        <dbReference type="SAM" id="SignalP"/>
    </source>
</evidence>
<feature type="compositionally biased region" description="Low complexity" evidence="1">
    <location>
        <begin position="28"/>
        <end position="55"/>
    </location>
</feature>
<organism evidence="3 4">
    <name type="scientific">Leifsonia poae</name>
    <dbReference type="NCBI Taxonomy" id="110933"/>
    <lineage>
        <taxon>Bacteria</taxon>
        <taxon>Bacillati</taxon>
        <taxon>Actinomycetota</taxon>
        <taxon>Actinomycetes</taxon>
        <taxon>Micrococcales</taxon>
        <taxon>Microbacteriaceae</taxon>
        <taxon>Leifsonia</taxon>
    </lineage>
</organism>
<dbReference type="PROSITE" id="PS51257">
    <property type="entry name" value="PROKAR_LIPOPROTEIN"/>
    <property type="match status" value="1"/>
</dbReference>
<dbReference type="AlphaFoldDB" id="A0A9W6LZ77"/>
<name>A0A9W6LZ77_9MICO</name>
<dbReference type="Proteomes" id="UP001142372">
    <property type="component" value="Unassembled WGS sequence"/>
</dbReference>
<evidence type="ECO:0000313" key="4">
    <source>
        <dbReference type="Proteomes" id="UP001142372"/>
    </source>
</evidence>
<keyword evidence="4" id="KW-1185">Reference proteome</keyword>
<evidence type="ECO:0000256" key="1">
    <source>
        <dbReference type="SAM" id="MobiDB-lite"/>
    </source>
</evidence>
<dbReference type="RefSeq" id="WP_271176634.1">
    <property type="nucleotide sequence ID" value="NZ_BAAAJO010000005.1"/>
</dbReference>
<feature type="signal peptide" evidence="2">
    <location>
        <begin position="1"/>
        <end position="24"/>
    </location>
</feature>
<reference evidence="3" key="1">
    <citation type="journal article" date="2014" name="Int. J. Syst. Evol. Microbiol.">
        <title>Complete genome sequence of Corynebacterium casei LMG S-19264T (=DSM 44701T), isolated from a smear-ripened cheese.</title>
        <authorList>
            <consortium name="US DOE Joint Genome Institute (JGI-PGF)"/>
            <person name="Walter F."/>
            <person name="Albersmeier A."/>
            <person name="Kalinowski J."/>
            <person name="Ruckert C."/>
        </authorList>
    </citation>
    <scope>NUCLEOTIDE SEQUENCE</scope>
    <source>
        <strain evidence="3">VKM Ac-1401</strain>
    </source>
</reference>
<keyword evidence="2" id="KW-0732">Signal</keyword>
<accession>A0A9W6LZ77</accession>
<comment type="caution">
    <text evidence="3">The sequence shown here is derived from an EMBL/GenBank/DDBJ whole genome shotgun (WGS) entry which is preliminary data.</text>
</comment>
<sequence>MQHTRKKLFVPAVIAAALTIGSLAGCSSGSGSDTSSPSASESASSQSLPSSFPKSDVPIIDGTILVARGDKDNGWSVTVQPTTKTGFADAKAALEKAGYKASGTATDTKALYVNDKYTVAVGTPGVSVTYLVTAN</sequence>
<evidence type="ECO:0008006" key="5">
    <source>
        <dbReference type="Google" id="ProtNLM"/>
    </source>
</evidence>
<feature type="chain" id="PRO_5040847824" description="PASTA domain-containing protein" evidence="2">
    <location>
        <begin position="25"/>
        <end position="135"/>
    </location>
</feature>
<feature type="region of interest" description="Disordered" evidence="1">
    <location>
        <begin position="28"/>
        <end position="57"/>
    </location>
</feature>